<keyword evidence="3" id="KW-0067">ATP-binding</keyword>
<dbReference type="SUPFAM" id="SSF56059">
    <property type="entry name" value="Glutathione synthetase ATP-binding domain-like"/>
    <property type="match status" value="1"/>
</dbReference>
<dbReference type="GO" id="GO:0036064">
    <property type="term" value="C:ciliary basal body"/>
    <property type="evidence" value="ECO:0007669"/>
    <property type="project" value="TreeGrafter"/>
</dbReference>
<keyword evidence="1 6" id="KW-0436">Ligase</keyword>
<protein>
    <recommendedName>
        <fullName evidence="4">Tubulin--tyrosine ligase-like protein 5</fullName>
    </recommendedName>
</protein>
<sequence>MTFFSNDEIRTTPFFCFACNLFRYSNDVKYLRDLKIHLTNYSIQKKSKNYKQNTDYNEYLFTKWSLKQLLEYLQIRDHQNIDLLLSDIHDIVIKTMLSVHASITSRLTLANCSWKQCFELYGFDILLTDELVPYLLEVNLLPSLSSSSPFDKRIKTTLMCDIFHCIGVEPVDMKEYSSLQSNSLESAHKRSPTCENFSKERLMIGPREVQLLQEIQDQLNRSGNFRCIYPLTSNVAKYQGFYGSATYNCLLWLNFLKLSPAEQSLILNVDNKGNDDILFQIVVSETAVTLKTASTPQN</sequence>
<evidence type="ECO:0000313" key="6">
    <source>
        <dbReference type="EMBL" id="ETO10150.1"/>
    </source>
</evidence>
<dbReference type="OrthoDB" id="202825at2759"/>
<gene>
    <name evidence="6" type="ORF">RFI_27227</name>
</gene>
<organism evidence="6 7">
    <name type="scientific">Reticulomyxa filosa</name>
    <dbReference type="NCBI Taxonomy" id="46433"/>
    <lineage>
        <taxon>Eukaryota</taxon>
        <taxon>Sar</taxon>
        <taxon>Rhizaria</taxon>
        <taxon>Retaria</taxon>
        <taxon>Foraminifera</taxon>
        <taxon>Monothalamids</taxon>
        <taxon>Reticulomyxidae</taxon>
        <taxon>Reticulomyxa</taxon>
    </lineage>
</organism>
<dbReference type="GO" id="GO:0000226">
    <property type="term" value="P:microtubule cytoskeleton organization"/>
    <property type="evidence" value="ECO:0007669"/>
    <property type="project" value="TreeGrafter"/>
</dbReference>
<evidence type="ECO:0000256" key="1">
    <source>
        <dbReference type="ARBA" id="ARBA00022598"/>
    </source>
</evidence>
<evidence type="ECO:0000256" key="2">
    <source>
        <dbReference type="ARBA" id="ARBA00022741"/>
    </source>
</evidence>
<evidence type="ECO:0000313" key="7">
    <source>
        <dbReference type="Proteomes" id="UP000023152"/>
    </source>
</evidence>
<evidence type="ECO:0000256" key="3">
    <source>
        <dbReference type="ARBA" id="ARBA00022840"/>
    </source>
</evidence>
<evidence type="ECO:0000256" key="4">
    <source>
        <dbReference type="ARBA" id="ARBA00041448"/>
    </source>
</evidence>
<accession>X6MAT4</accession>
<dbReference type="InterPro" id="IPR004344">
    <property type="entry name" value="TTL/TTLL_fam"/>
</dbReference>
<dbReference type="EMBL" id="ASPP01023621">
    <property type="protein sequence ID" value="ETO10150.1"/>
    <property type="molecule type" value="Genomic_DNA"/>
</dbReference>
<comment type="caution">
    <text evidence="6">The sequence shown here is derived from an EMBL/GenBank/DDBJ whole genome shotgun (WGS) entry which is preliminary data.</text>
</comment>
<comment type="catalytic activity">
    <reaction evidence="5">
        <text>L-glutamyl-[protein] + L-glutamate + ATP = gamma-L-glutamyl-L-glutamyl-[protein] + ADP + phosphate + H(+)</text>
        <dbReference type="Rhea" id="RHEA:60144"/>
        <dbReference type="Rhea" id="RHEA-COMP:10208"/>
        <dbReference type="Rhea" id="RHEA-COMP:15517"/>
        <dbReference type="ChEBI" id="CHEBI:15378"/>
        <dbReference type="ChEBI" id="CHEBI:29973"/>
        <dbReference type="ChEBI" id="CHEBI:29985"/>
        <dbReference type="ChEBI" id="CHEBI:30616"/>
        <dbReference type="ChEBI" id="CHEBI:43474"/>
        <dbReference type="ChEBI" id="CHEBI:143622"/>
        <dbReference type="ChEBI" id="CHEBI:456216"/>
    </reaction>
    <physiologicalReaction direction="left-to-right" evidence="5">
        <dbReference type="Rhea" id="RHEA:60145"/>
    </physiologicalReaction>
</comment>
<dbReference type="PANTHER" id="PTHR12241:SF145">
    <property type="entry name" value="TUBULIN POLYGLUTAMYLASE TTLL5"/>
    <property type="match status" value="1"/>
</dbReference>
<dbReference type="GO" id="GO:0015631">
    <property type="term" value="F:tubulin binding"/>
    <property type="evidence" value="ECO:0007669"/>
    <property type="project" value="TreeGrafter"/>
</dbReference>
<dbReference type="PROSITE" id="PS51221">
    <property type="entry name" value="TTL"/>
    <property type="match status" value="1"/>
</dbReference>
<evidence type="ECO:0000256" key="5">
    <source>
        <dbReference type="ARBA" id="ARBA00049274"/>
    </source>
</evidence>
<dbReference type="Gene3D" id="3.30.470.20">
    <property type="entry name" value="ATP-grasp fold, B domain"/>
    <property type="match status" value="1"/>
</dbReference>
<proteinExistence type="predicted"/>
<dbReference type="AlphaFoldDB" id="X6MAT4"/>
<keyword evidence="7" id="KW-1185">Reference proteome</keyword>
<dbReference type="Proteomes" id="UP000023152">
    <property type="component" value="Unassembled WGS sequence"/>
</dbReference>
<keyword evidence="2" id="KW-0547">Nucleotide-binding</keyword>
<dbReference type="Pfam" id="PF03133">
    <property type="entry name" value="TTL"/>
    <property type="match status" value="1"/>
</dbReference>
<dbReference type="GO" id="GO:0005524">
    <property type="term" value="F:ATP binding"/>
    <property type="evidence" value="ECO:0007669"/>
    <property type="project" value="UniProtKB-KW"/>
</dbReference>
<name>X6MAT4_RETFI</name>
<reference evidence="6 7" key="1">
    <citation type="journal article" date="2013" name="Curr. Biol.">
        <title>The Genome of the Foraminiferan Reticulomyxa filosa.</title>
        <authorList>
            <person name="Glockner G."/>
            <person name="Hulsmann N."/>
            <person name="Schleicher M."/>
            <person name="Noegel A.A."/>
            <person name="Eichinger L."/>
            <person name="Gallinger C."/>
            <person name="Pawlowski J."/>
            <person name="Sierra R."/>
            <person name="Euteneuer U."/>
            <person name="Pillet L."/>
            <person name="Moustafa A."/>
            <person name="Platzer M."/>
            <person name="Groth M."/>
            <person name="Szafranski K."/>
            <person name="Schliwa M."/>
        </authorList>
    </citation>
    <scope>NUCLEOTIDE SEQUENCE [LARGE SCALE GENOMIC DNA]</scope>
</reference>
<dbReference type="GO" id="GO:0070740">
    <property type="term" value="F:tubulin-glutamic acid ligase activity"/>
    <property type="evidence" value="ECO:0007669"/>
    <property type="project" value="TreeGrafter"/>
</dbReference>
<dbReference type="PANTHER" id="PTHR12241">
    <property type="entry name" value="TUBULIN POLYGLUTAMYLASE"/>
    <property type="match status" value="1"/>
</dbReference>